<evidence type="ECO:0000259" key="21">
    <source>
        <dbReference type="Pfam" id="PF00912"/>
    </source>
</evidence>
<feature type="region of interest" description="Disordered" evidence="18">
    <location>
        <begin position="773"/>
        <end position="807"/>
    </location>
</feature>
<dbReference type="PANTHER" id="PTHR32282">
    <property type="entry name" value="BINDING PROTEIN TRANSPEPTIDASE, PUTATIVE-RELATED"/>
    <property type="match status" value="1"/>
</dbReference>
<keyword evidence="7" id="KW-0645">Protease</keyword>
<comment type="similarity">
    <text evidence="3">In the C-terminal section; belongs to the transpeptidase family.</text>
</comment>
<evidence type="ECO:0000256" key="16">
    <source>
        <dbReference type="ARBA" id="ARBA00034000"/>
    </source>
</evidence>
<evidence type="ECO:0000256" key="1">
    <source>
        <dbReference type="ARBA" id="ARBA00004236"/>
    </source>
</evidence>
<evidence type="ECO:0000256" key="4">
    <source>
        <dbReference type="ARBA" id="ARBA00007739"/>
    </source>
</evidence>
<dbReference type="Proteomes" id="UP000824161">
    <property type="component" value="Unassembled WGS sequence"/>
</dbReference>
<comment type="subcellular location">
    <subcellularLocation>
        <location evidence="1">Cell membrane</location>
    </subcellularLocation>
</comment>
<dbReference type="InterPro" id="IPR012338">
    <property type="entry name" value="Beta-lactam/transpept-like"/>
</dbReference>
<keyword evidence="19" id="KW-0812">Transmembrane</keyword>
<keyword evidence="8" id="KW-0328">Glycosyltransferase</keyword>
<dbReference type="InterPro" id="IPR001460">
    <property type="entry name" value="PCN-bd_Tpept"/>
</dbReference>
<accession>A0A9D1H9Q9</accession>
<keyword evidence="15" id="KW-0961">Cell wall biogenesis/degradation</keyword>
<evidence type="ECO:0000256" key="5">
    <source>
        <dbReference type="ARBA" id="ARBA00022475"/>
    </source>
</evidence>
<dbReference type="GO" id="GO:0071555">
    <property type="term" value="P:cell wall organization"/>
    <property type="evidence" value="ECO:0007669"/>
    <property type="project" value="UniProtKB-KW"/>
</dbReference>
<sequence length="807" mass="91145">MDKHKKGKKNSGSDARLKLFKKILWGGLAAGIVLAVLLFFLIYKGVFGELPTFEDIENPESSVATEIISADGETIGKIWKNENRSPVKFEELSPYLVDALIATEDERFRKHSGIDVRSTVRAVVFLGRRGGASTLTQQLAKQLFTKNASQNKVERVIQKFQEWFIAAQLERSYTKDEIITMYFNTYDFLYNAYGIKNASLTYFNKLPSELTIEEAATLVGMAKNPILYNPIRHPENSLARRNTVLGQMKRNGMLTAQQVDSLRALPLQTDFRMQTHTQGIAQYFREYIREIVPEYLENVRKPDGSRYSLSRDGLRIYTTLDSRMQRYAEEAVNEHLSNLQKVFDYGQQANPMRPFYHITRAQADAIMNAAVKRSDRYRALKAQGASEAEIRQSFQTKEKMTVFCWENGRPSTREVEMTPMDSIRYYKSFLNAGFLAVEPQTGYVKAWVGGINYRYFQYDHVVKARRQTGSIFKPFVYATAIDQQKLSPCYEYIDQPVTFPADEWGIAQDWSPRNSNNQYDYVPYTLKKGLAMSKNSITAAIVKGLGTTEPIIALAHKLGITSEIDTGPSMCLGTADISLYEMIGAFATFANKGSYIQPILITRIEDNNGVVLYQDATPSRAVMSEESSYAILKLLEGVTENGTGARLRFSWDKPSYRGPDPDHTMYVTGYPWKFDNPIAGKTGTSQNQSDGWFIGMVPNLAAGAWVGCEDRAAHFRSMTYGQGASSAMPIWAVFMKKCYADPSLGVSKGEFEAPSTPMTIDLSCEHRVAPVAPISEEEDIEETVSEQTYSATPDRYRQQEEEEEIVF</sequence>
<dbReference type="GO" id="GO:0008360">
    <property type="term" value="P:regulation of cell shape"/>
    <property type="evidence" value="ECO:0007669"/>
    <property type="project" value="UniProtKB-KW"/>
</dbReference>
<comment type="pathway">
    <text evidence="2">Cell wall biogenesis; peptidoglycan biosynthesis.</text>
</comment>
<feature type="compositionally biased region" description="Acidic residues" evidence="18">
    <location>
        <begin position="775"/>
        <end position="784"/>
    </location>
</feature>
<dbReference type="GO" id="GO:0009252">
    <property type="term" value="P:peptidoglycan biosynthetic process"/>
    <property type="evidence" value="ECO:0007669"/>
    <property type="project" value="UniProtKB-KW"/>
</dbReference>
<reference evidence="22" key="1">
    <citation type="submission" date="2020-10" db="EMBL/GenBank/DDBJ databases">
        <authorList>
            <person name="Gilroy R."/>
        </authorList>
    </citation>
    <scope>NUCLEOTIDE SEQUENCE</scope>
    <source>
        <strain evidence="22">1383</strain>
    </source>
</reference>
<keyword evidence="9" id="KW-0808">Transferase</keyword>
<evidence type="ECO:0000256" key="15">
    <source>
        <dbReference type="ARBA" id="ARBA00023316"/>
    </source>
</evidence>
<evidence type="ECO:0000256" key="12">
    <source>
        <dbReference type="ARBA" id="ARBA00022984"/>
    </source>
</evidence>
<dbReference type="GO" id="GO:0008955">
    <property type="term" value="F:peptidoglycan glycosyltransferase activity"/>
    <property type="evidence" value="ECO:0007669"/>
    <property type="project" value="UniProtKB-EC"/>
</dbReference>
<keyword evidence="6" id="KW-0121">Carboxypeptidase</keyword>
<dbReference type="SUPFAM" id="SSF53955">
    <property type="entry name" value="Lysozyme-like"/>
    <property type="match status" value="1"/>
</dbReference>
<keyword evidence="12" id="KW-0573">Peptidoglycan synthesis</keyword>
<evidence type="ECO:0000256" key="8">
    <source>
        <dbReference type="ARBA" id="ARBA00022676"/>
    </source>
</evidence>
<name>A0A9D1H9Q9_9FLAO</name>
<comment type="similarity">
    <text evidence="4">In the N-terminal section; belongs to the glycosyltransferase 51 family.</text>
</comment>
<evidence type="ECO:0000256" key="18">
    <source>
        <dbReference type="SAM" id="MobiDB-lite"/>
    </source>
</evidence>
<dbReference type="Gene3D" id="3.40.710.10">
    <property type="entry name" value="DD-peptidase/beta-lactamase superfamily"/>
    <property type="match status" value="2"/>
</dbReference>
<dbReference type="GO" id="GO:0008658">
    <property type="term" value="F:penicillin binding"/>
    <property type="evidence" value="ECO:0007669"/>
    <property type="project" value="InterPro"/>
</dbReference>
<organism evidence="22 23">
    <name type="scientific">Candidatus Merdimorpha stercoravium</name>
    <dbReference type="NCBI Taxonomy" id="2840863"/>
    <lineage>
        <taxon>Bacteria</taxon>
        <taxon>Pseudomonadati</taxon>
        <taxon>Bacteroidota</taxon>
        <taxon>Flavobacteriia</taxon>
        <taxon>Flavobacteriales</taxon>
        <taxon>Candidatus Merdimorpha</taxon>
    </lineage>
</organism>
<feature type="domain" description="Glycosyl transferase family 51" evidence="21">
    <location>
        <begin position="72"/>
        <end position="249"/>
    </location>
</feature>
<feature type="transmembrane region" description="Helical" evidence="19">
    <location>
        <begin position="23"/>
        <end position="43"/>
    </location>
</feature>
<dbReference type="SUPFAM" id="SSF56601">
    <property type="entry name" value="beta-lactamase/transpeptidase-like"/>
    <property type="match status" value="1"/>
</dbReference>
<comment type="caution">
    <text evidence="22">The sequence shown here is derived from an EMBL/GenBank/DDBJ whole genome shotgun (WGS) entry which is preliminary data.</text>
</comment>
<keyword evidence="11" id="KW-0133">Cell shape</keyword>
<proteinExistence type="inferred from homology"/>
<evidence type="ECO:0000256" key="7">
    <source>
        <dbReference type="ARBA" id="ARBA00022670"/>
    </source>
</evidence>
<evidence type="ECO:0000256" key="6">
    <source>
        <dbReference type="ARBA" id="ARBA00022645"/>
    </source>
</evidence>
<evidence type="ECO:0000256" key="13">
    <source>
        <dbReference type="ARBA" id="ARBA00023136"/>
    </source>
</evidence>
<dbReference type="EMBL" id="DVLY01000093">
    <property type="protein sequence ID" value="HIT97981.1"/>
    <property type="molecule type" value="Genomic_DNA"/>
</dbReference>
<protein>
    <submittedName>
        <fullName evidence="22">Transglycosylase domain-containing protein</fullName>
    </submittedName>
</protein>
<evidence type="ECO:0000259" key="20">
    <source>
        <dbReference type="Pfam" id="PF00905"/>
    </source>
</evidence>
<keyword evidence="5" id="KW-1003">Cell membrane</keyword>
<comment type="catalytic activity">
    <reaction evidence="16">
        <text>Preferential cleavage: (Ac)2-L-Lys-D-Ala-|-D-Ala. Also transpeptidation of peptidyl-alanyl moieties that are N-acyl substituents of D-alanine.</text>
        <dbReference type="EC" id="3.4.16.4"/>
    </reaction>
</comment>
<evidence type="ECO:0000256" key="10">
    <source>
        <dbReference type="ARBA" id="ARBA00022801"/>
    </source>
</evidence>
<gene>
    <name evidence="22" type="ORF">IAC44_03990</name>
</gene>
<evidence type="ECO:0000256" key="11">
    <source>
        <dbReference type="ARBA" id="ARBA00022960"/>
    </source>
</evidence>
<evidence type="ECO:0000256" key="2">
    <source>
        <dbReference type="ARBA" id="ARBA00004752"/>
    </source>
</evidence>
<dbReference type="GO" id="GO:0009002">
    <property type="term" value="F:serine-type D-Ala-D-Ala carboxypeptidase activity"/>
    <property type="evidence" value="ECO:0007669"/>
    <property type="project" value="UniProtKB-EC"/>
</dbReference>
<evidence type="ECO:0000313" key="23">
    <source>
        <dbReference type="Proteomes" id="UP000824161"/>
    </source>
</evidence>
<evidence type="ECO:0000313" key="22">
    <source>
        <dbReference type="EMBL" id="HIT97981.1"/>
    </source>
</evidence>
<evidence type="ECO:0000256" key="17">
    <source>
        <dbReference type="ARBA" id="ARBA00049902"/>
    </source>
</evidence>
<dbReference type="AlphaFoldDB" id="A0A9D1H9Q9"/>
<evidence type="ECO:0000256" key="9">
    <source>
        <dbReference type="ARBA" id="ARBA00022679"/>
    </source>
</evidence>
<evidence type="ECO:0000256" key="19">
    <source>
        <dbReference type="SAM" id="Phobius"/>
    </source>
</evidence>
<dbReference type="GO" id="GO:0030288">
    <property type="term" value="C:outer membrane-bounded periplasmic space"/>
    <property type="evidence" value="ECO:0007669"/>
    <property type="project" value="TreeGrafter"/>
</dbReference>
<dbReference type="GO" id="GO:0006508">
    <property type="term" value="P:proteolysis"/>
    <property type="evidence" value="ECO:0007669"/>
    <property type="project" value="UniProtKB-KW"/>
</dbReference>
<comment type="catalytic activity">
    <reaction evidence="17">
        <text>[GlcNAc-(1-&gt;4)-Mur2Ac(oyl-L-Ala-gamma-D-Glu-L-Lys-D-Ala-D-Ala)](n)-di-trans,octa-cis-undecaprenyl diphosphate + beta-D-GlcNAc-(1-&gt;4)-Mur2Ac(oyl-L-Ala-gamma-D-Glu-L-Lys-D-Ala-D-Ala)-di-trans,octa-cis-undecaprenyl diphosphate = [GlcNAc-(1-&gt;4)-Mur2Ac(oyl-L-Ala-gamma-D-Glu-L-Lys-D-Ala-D-Ala)](n+1)-di-trans,octa-cis-undecaprenyl diphosphate + di-trans,octa-cis-undecaprenyl diphosphate + H(+)</text>
        <dbReference type="Rhea" id="RHEA:23708"/>
        <dbReference type="Rhea" id="RHEA-COMP:9602"/>
        <dbReference type="Rhea" id="RHEA-COMP:9603"/>
        <dbReference type="ChEBI" id="CHEBI:15378"/>
        <dbReference type="ChEBI" id="CHEBI:58405"/>
        <dbReference type="ChEBI" id="CHEBI:60033"/>
        <dbReference type="ChEBI" id="CHEBI:78435"/>
        <dbReference type="EC" id="2.4.99.28"/>
    </reaction>
</comment>
<dbReference type="Gene3D" id="1.10.3810.10">
    <property type="entry name" value="Biosynthetic peptidoglycan transglycosylase-like"/>
    <property type="match status" value="1"/>
</dbReference>
<evidence type="ECO:0000256" key="3">
    <source>
        <dbReference type="ARBA" id="ARBA00007090"/>
    </source>
</evidence>
<evidence type="ECO:0000256" key="14">
    <source>
        <dbReference type="ARBA" id="ARBA00023268"/>
    </source>
</evidence>
<dbReference type="InterPro" id="IPR036950">
    <property type="entry name" value="PBP_transglycosylase"/>
</dbReference>
<keyword evidence="19" id="KW-1133">Transmembrane helix</keyword>
<dbReference type="Pfam" id="PF00905">
    <property type="entry name" value="Transpeptidase"/>
    <property type="match status" value="1"/>
</dbReference>
<keyword evidence="14" id="KW-0511">Multifunctional enzyme</keyword>
<dbReference type="InterPro" id="IPR023346">
    <property type="entry name" value="Lysozyme-like_dom_sf"/>
</dbReference>
<keyword evidence="13 19" id="KW-0472">Membrane</keyword>
<dbReference type="PANTHER" id="PTHR32282:SF11">
    <property type="entry name" value="PENICILLIN-BINDING PROTEIN 1B"/>
    <property type="match status" value="1"/>
</dbReference>
<dbReference type="InterPro" id="IPR050396">
    <property type="entry name" value="Glycosyltr_51/Transpeptidase"/>
</dbReference>
<dbReference type="GO" id="GO:0005886">
    <property type="term" value="C:plasma membrane"/>
    <property type="evidence" value="ECO:0007669"/>
    <property type="project" value="UniProtKB-SubCell"/>
</dbReference>
<keyword evidence="10" id="KW-0378">Hydrolase</keyword>
<dbReference type="InterPro" id="IPR001264">
    <property type="entry name" value="Glyco_trans_51"/>
</dbReference>
<reference evidence="22" key="2">
    <citation type="journal article" date="2021" name="PeerJ">
        <title>Extensive microbial diversity within the chicken gut microbiome revealed by metagenomics and culture.</title>
        <authorList>
            <person name="Gilroy R."/>
            <person name="Ravi A."/>
            <person name="Getino M."/>
            <person name="Pursley I."/>
            <person name="Horton D.L."/>
            <person name="Alikhan N.F."/>
            <person name="Baker D."/>
            <person name="Gharbi K."/>
            <person name="Hall N."/>
            <person name="Watson M."/>
            <person name="Adriaenssens E.M."/>
            <person name="Foster-Nyarko E."/>
            <person name="Jarju S."/>
            <person name="Secka A."/>
            <person name="Antonio M."/>
            <person name="Oren A."/>
            <person name="Chaudhuri R.R."/>
            <person name="La Ragione R."/>
            <person name="Hildebrand F."/>
            <person name="Pallen M.J."/>
        </authorList>
    </citation>
    <scope>NUCLEOTIDE SEQUENCE</scope>
    <source>
        <strain evidence="22">1383</strain>
    </source>
</reference>
<feature type="domain" description="Penicillin-binding protein transpeptidase" evidence="20">
    <location>
        <begin position="433"/>
        <end position="699"/>
    </location>
</feature>
<dbReference type="Pfam" id="PF00912">
    <property type="entry name" value="Transgly"/>
    <property type="match status" value="1"/>
</dbReference>